<dbReference type="InterPro" id="IPR036291">
    <property type="entry name" value="NAD(P)-bd_dom_sf"/>
</dbReference>
<dbReference type="SUPFAM" id="SSF51735">
    <property type="entry name" value="NAD(P)-binding Rossmann-fold domains"/>
    <property type="match status" value="1"/>
</dbReference>
<reference evidence="2 3" key="1">
    <citation type="submission" date="2021-01" db="EMBL/GenBank/DDBJ databases">
        <title>Genomic Encyclopedia of Type Strains, Phase IV (KMG-IV): sequencing the most valuable type-strain genomes for metagenomic binning, comparative biology and taxonomic classification.</title>
        <authorList>
            <person name="Goeker M."/>
        </authorList>
    </citation>
    <scope>NUCLEOTIDE SEQUENCE [LARGE SCALE GENOMIC DNA]</scope>
    <source>
        <strain evidence="2 3">DSM 24834</strain>
    </source>
</reference>
<organism evidence="2 3">
    <name type="scientific">Rossellomorea pakistanensis</name>
    <dbReference type="NCBI Taxonomy" id="992288"/>
    <lineage>
        <taxon>Bacteria</taxon>
        <taxon>Bacillati</taxon>
        <taxon>Bacillota</taxon>
        <taxon>Bacilli</taxon>
        <taxon>Bacillales</taxon>
        <taxon>Bacillaceae</taxon>
        <taxon>Rossellomorea</taxon>
    </lineage>
</organism>
<proteinExistence type="predicted"/>
<dbReference type="PANTHER" id="PTHR43796:SF2">
    <property type="entry name" value="CARBOXYNORSPERMIDINE SYNTHASE"/>
    <property type="match status" value="1"/>
</dbReference>
<dbReference type="Gene3D" id="3.30.360.10">
    <property type="entry name" value="Dihydrodipicolinate Reductase, domain 2"/>
    <property type="match status" value="1"/>
</dbReference>
<evidence type="ECO:0000259" key="1">
    <source>
        <dbReference type="Pfam" id="PF03435"/>
    </source>
</evidence>
<keyword evidence="3" id="KW-1185">Reference proteome</keyword>
<dbReference type="RefSeq" id="WP_205171126.1">
    <property type="nucleotide sequence ID" value="NZ_JAFBDZ010000002.1"/>
</dbReference>
<dbReference type="InterPro" id="IPR005097">
    <property type="entry name" value="Sacchrp_dh_NADP-bd"/>
</dbReference>
<dbReference type="EMBL" id="JAFBDZ010000002">
    <property type="protein sequence ID" value="MBM7585359.1"/>
    <property type="molecule type" value="Genomic_DNA"/>
</dbReference>
<comment type="caution">
    <text evidence="2">The sequence shown here is derived from an EMBL/GenBank/DDBJ whole genome shotgun (WGS) entry which is preliminary data.</text>
</comment>
<feature type="domain" description="Saccharopine dehydrogenase NADP binding" evidence="1">
    <location>
        <begin position="5"/>
        <end position="103"/>
    </location>
</feature>
<sequence length="354" mass="39521">MKEKIIVVGGYGQVGKVISDELGKIYPYKVYAAGRNFQKAEQFSVRTGRKVLPLQLDMNEPIAGDFFRDVSMVVMCLDLKNTDFIQSCVKHQVDYIDITADYSVMSKTQEIRPEESTVVLSVGLAPGITNMLVKQGKNQLDQVDSADIYILLGLGEAHGRAAIEWTVDNLSGDYSVIEKGNRKQVTSFSAGKKMDFSNRLGTKKAYRFNFSDQHVLPQTLGIPSVTTRLCFDSAVMTSLIASLKRIGIVRWLKHPLIREKVVDLFEKSQWGSEVYVAKVDVTGQLNGQSVRYLGSIDGEKEFVVTGKVAAYVAKNVYAGQYPPGVFHIEELFQPTDLFIDLRNIVTLEEKILEV</sequence>
<dbReference type="Proteomes" id="UP001646157">
    <property type="component" value="Unassembled WGS sequence"/>
</dbReference>
<dbReference type="Gene3D" id="3.40.50.720">
    <property type="entry name" value="NAD(P)-binding Rossmann-like Domain"/>
    <property type="match status" value="1"/>
</dbReference>
<evidence type="ECO:0000313" key="3">
    <source>
        <dbReference type="Proteomes" id="UP001646157"/>
    </source>
</evidence>
<dbReference type="Pfam" id="PF03435">
    <property type="entry name" value="Sacchrp_dh_NADP"/>
    <property type="match status" value="1"/>
</dbReference>
<evidence type="ECO:0000313" key="2">
    <source>
        <dbReference type="EMBL" id="MBM7585359.1"/>
    </source>
</evidence>
<dbReference type="PANTHER" id="PTHR43796">
    <property type="entry name" value="CARBOXYNORSPERMIDINE SYNTHASE"/>
    <property type="match status" value="1"/>
</dbReference>
<accession>A0ABS2NBX4</accession>
<name>A0ABS2NBX4_9BACI</name>
<protein>
    <submittedName>
        <fullName evidence="2">Saccharopine dehydrogenase-like NADP-dependent oxidoreductase</fullName>
    </submittedName>
</protein>
<gene>
    <name evidence="2" type="ORF">JOC86_001901</name>
</gene>